<dbReference type="Gene3D" id="3.30.160.20">
    <property type="match status" value="1"/>
</dbReference>
<protein>
    <recommendedName>
        <fullName evidence="3">RNase III domain-containing protein</fullName>
    </recommendedName>
</protein>
<dbReference type="PANTHER" id="PTHR11207:SF0">
    <property type="entry name" value="RIBONUCLEASE 3"/>
    <property type="match status" value="1"/>
</dbReference>
<dbReference type="InterPro" id="IPR036389">
    <property type="entry name" value="RNase_III_sf"/>
</dbReference>
<dbReference type="PANTHER" id="PTHR11207">
    <property type="entry name" value="RIBONUCLEASE III"/>
    <property type="match status" value="1"/>
</dbReference>
<dbReference type="PROSITE" id="PS50142">
    <property type="entry name" value="RNASE_3_2"/>
    <property type="match status" value="1"/>
</dbReference>
<comment type="caution">
    <text evidence="4">The sequence shown here is derived from an EMBL/GenBank/DDBJ whole genome shotgun (WGS) entry which is preliminary data.</text>
</comment>
<keyword evidence="1" id="KW-0694">RNA-binding</keyword>
<dbReference type="RefSeq" id="XP_056526107.1">
    <property type="nucleotide sequence ID" value="XM_056660941.1"/>
</dbReference>
<dbReference type="EMBL" id="JAPQKL010000001">
    <property type="protein sequence ID" value="KAJ5145633.1"/>
    <property type="molecule type" value="Genomic_DNA"/>
</dbReference>
<dbReference type="SUPFAM" id="SSF54768">
    <property type="entry name" value="dsRNA-binding domain-like"/>
    <property type="match status" value="1"/>
</dbReference>
<gene>
    <name evidence="4" type="ORF">N7515_000197</name>
</gene>
<feature type="compositionally biased region" description="Basic and acidic residues" evidence="2">
    <location>
        <begin position="146"/>
        <end position="155"/>
    </location>
</feature>
<dbReference type="GO" id="GO:0004525">
    <property type="term" value="F:ribonuclease III activity"/>
    <property type="evidence" value="ECO:0007669"/>
    <property type="project" value="InterPro"/>
</dbReference>
<name>A0A9W9HF94_9EURO</name>
<feature type="compositionally biased region" description="Basic and acidic residues" evidence="2">
    <location>
        <begin position="11"/>
        <end position="21"/>
    </location>
</feature>
<accession>A0A9W9HF94</accession>
<reference evidence="4" key="2">
    <citation type="journal article" date="2023" name="IMA Fungus">
        <title>Comparative genomic study of the Penicillium genus elucidates a diverse pangenome and 15 lateral gene transfer events.</title>
        <authorList>
            <person name="Petersen C."/>
            <person name="Sorensen T."/>
            <person name="Nielsen M.R."/>
            <person name="Sondergaard T.E."/>
            <person name="Sorensen J.L."/>
            <person name="Fitzpatrick D.A."/>
            <person name="Frisvad J.C."/>
            <person name="Nielsen K.L."/>
        </authorList>
    </citation>
    <scope>NUCLEOTIDE SEQUENCE</scope>
    <source>
        <strain evidence="4">IBT 22155</strain>
    </source>
</reference>
<evidence type="ECO:0000313" key="4">
    <source>
        <dbReference type="EMBL" id="KAJ5145633.1"/>
    </source>
</evidence>
<reference evidence="4" key="1">
    <citation type="submission" date="2022-11" db="EMBL/GenBank/DDBJ databases">
        <authorList>
            <person name="Petersen C."/>
        </authorList>
    </citation>
    <scope>NUCLEOTIDE SEQUENCE</scope>
    <source>
        <strain evidence="4">IBT 22155</strain>
    </source>
</reference>
<dbReference type="GO" id="GO:0005654">
    <property type="term" value="C:nucleoplasm"/>
    <property type="evidence" value="ECO:0007669"/>
    <property type="project" value="TreeGrafter"/>
</dbReference>
<evidence type="ECO:0000313" key="5">
    <source>
        <dbReference type="Proteomes" id="UP001149079"/>
    </source>
</evidence>
<organism evidence="4 5">
    <name type="scientific">Penicillium bovifimosum</name>
    <dbReference type="NCBI Taxonomy" id="126998"/>
    <lineage>
        <taxon>Eukaryota</taxon>
        <taxon>Fungi</taxon>
        <taxon>Dikarya</taxon>
        <taxon>Ascomycota</taxon>
        <taxon>Pezizomycotina</taxon>
        <taxon>Eurotiomycetes</taxon>
        <taxon>Eurotiomycetidae</taxon>
        <taxon>Eurotiales</taxon>
        <taxon>Aspergillaceae</taxon>
        <taxon>Penicillium</taxon>
    </lineage>
</organism>
<dbReference type="GO" id="GO:0003723">
    <property type="term" value="F:RNA binding"/>
    <property type="evidence" value="ECO:0007669"/>
    <property type="project" value="UniProtKB-KW"/>
</dbReference>
<dbReference type="CDD" id="cd00593">
    <property type="entry name" value="RIBOc"/>
    <property type="match status" value="1"/>
</dbReference>
<dbReference type="GO" id="GO:0034475">
    <property type="term" value="P:U4 snRNA 3'-end processing"/>
    <property type="evidence" value="ECO:0007669"/>
    <property type="project" value="TreeGrafter"/>
</dbReference>
<evidence type="ECO:0000256" key="2">
    <source>
        <dbReference type="SAM" id="MobiDB-lite"/>
    </source>
</evidence>
<keyword evidence="5" id="KW-1185">Reference proteome</keyword>
<dbReference type="SMART" id="SM00535">
    <property type="entry name" value="RIBOc"/>
    <property type="match status" value="1"/>
</dbReference>
<dbReference type="GO" id="GO:0006364">
    <property type="term" value="P:rRNA processing"/>
    <property type="evidence" value="ECO:0007669"/>
    <property type="project" value="TreeGrafter"/>
</dbReference>
<proteinExistence type="predicted"/>
<evidence type="ECO:0000259" key="3">
    <source>
        <dbReference type="PROSITE" id="PS50142"/>
    </source>
</evidence>
<evidence type="ECO:0000256" key="1">
    <source>
        <dbReference type="ARBA" id="ARBA00022884"/>
    </source>
</evidence>
<dbReference type="Proteomes" id="UP001149079">
    <property type="component" value="Unassembled WGS sequence"/>
</dbReference>
<dbReference type="OrthoDB" id="2392202at2759"/>
<dbReference type="Gene3D" id="1.10.1520.10">
    <property type="entry name" value="Ribonuclease III domain"/>
    <property type="match status" value="1"/>
</dbReference>
<dbReference type="AlphaFoldDB" id="A0A9W9HF94"/>
<feature type="region of interest" description="Disordered" evidence="2">
    <location>
        <begin position="130"/>
        <end position="167"/>
    </location>
</feature>
<feature type="region of interest" description="Disordered" evidence="2">
    <location>
        <begin position="1"/>
        <end position="22"/>
    </location>
</feature>
<dbReference type="Pfam" id="PF00636">
    <property type="entry name" value="Ribonuclease_3"/>
    <property type="match status" value="1"/>
</dbReference>
<feature type="domain" description="RNase III" evidence="3">
    <location>
        <begin position="179"/>
        <end position="282"/>
    </location>
</feature>
<dbReference type="GO" id="GO:0006369">
    <property type="term" value="P:termination of RNA polymerase II transcription"/>
    <property type="evidence" value="ECO:0007669"/>
    <property type="project" value="TreeGrafter"/>
</dbReference>
<sequence length="402" mass="44373">MPQGRNIFDSSARRQVTDPKRPASVLESAAAQNSEKRPKVGILFLSDSCCCAWLIELLTHIREKIRHLRDSPDAGSSIGTSRSVVKPSNDFRLSLLQRLVREISTNSALAGADPEIKEAVLRLNGTFCKPKDLPPSSGPSPGGDVPKSHDSERTSNEPSGPPSPVLPPILDDKLELAVFTHPALGNNNSMTYDRLEILGDAYIELIATKLVWERFPDLPAGRISQIRELLVKNETLSGFAESFGFDRKVLVPANYNTPSKRWTKIKGDVFEAYVAAVILSDPVCGYEIARNWLTGLWMPLLRDLGHQKAELRCKEALAKKIMGKNVKLEYIEERPSVQQKGGTQTFFVALYLTGWGWVKRYLGSGQGLSKAAAGDEAARVILTNTPLLLEIMLAKESWESKP</sequence>
<dbReference type="GeneID" id="81400111"/>
<dbReference type="SUPFAM" id="SSF69065">
    <property type="entry name" value="RNase III domain-like"/>
    <property type="match status" value="1"/>
</dbReference>
<dbReference type="InterPro" id="IPR000999">
    <property type="entry name" value="RNase_III_dom"/>
</dbReference>